<feature type="chain" id="PRO_5047499010" evidence="1">
    <location>
        <begin position="23"/>
        <end position="178"/>
    </location>
</feature>
<feature type="signal peptide" evidence="1">
    <location>
        <begin position="1"/>
        <end position="22"/>
    </location>
</feature>
<keyword evidence="4" id="KW-1185">Reference proteome</keyword>
<dbReference type="Pfam" id="PF00419">
    <property type="entry name" value="Fimbrial"/>
    <property type="match status" value="1"/>
</dbReference>
<reference evidence="3 4" key="1">
    <citation type="submission" date="2024-09" db="EMBL/GenBank/DDBJ databases">
        <authorList>
            <person name="Sun Q."/>
            <person name="Mori K."/>
        </authorList>
    </citation>
    <scope>NUCLEOTIDE SEQUENCE [LARGE SCALE GENOMIC DNA]</scope>
    <source>
        <strain evidence="3 4">CCM 8626</strain>
    </source>
</reference>
<dbReference type="InterPro" id="IPR050263">
    <property type="entry name" value="Bact_Fimbrial_Adh_Pro"/>
</dbReference>
<dbReference type="Gene3D" id="2.60.40.1090">
    <property type="entry name" value="Fimbrial-type adhesion domain"/>
    <property type="match status" value="1"/>
</dbReference>
<organism evidence="3 4">
    <name type="scientific">Serratia aquatilis</name>
    <dbReference type="NCBI Taxonomy" id="1737515"/>
    <lineage>
        <taxon>Bacteria</taxon>
        <taxon>Pseudomonadati</taxon>
        <taxon>Pseudomonadota</taxon>
        <taxon>Gammaproteobacteria</taxon>
        <taxon>Enterobacterales</taxon>
        <taxon>Yersiniaceae</taxon>
        <taxon>Serratia</taxon>
    </lineage>
</organism>
<dbReference type="PANTHER" id="PTHR33420:SF9">
    <property type="entry name" value="MINOR FIMBRIAL SUBUNIT"/>
    <property type="match status" value="1"/>
</dbReference>
<evidence type="ECO:0000313" key="4">
    <source>
        <dbReference type="Proteomes" id="UP001589792"/>
    </source>
</evidence>
<evidence type="ECO:0000256" key="1">
    <source>
        <dbReference type="SAM" id="SignalP"/>
    </source>
</evidence>
<dbReference type="RefSeq" id="WP_380680528.1">
    <property type="nucleotide sequence ID" value="NZ_CP173186.1"/>
</dbReference>
<evidence type="ECO:0000313" key="3">
    <source>
        <dbReference type="EMBL" id="MFC0229384.1"/>
    </source>
</evidence>
<dbReference type="PANTHER" id="PTHR33420">
    <property type="entry name" value="FIMBRIAL SUBUNIT ELFA-RELATED"/>
    <property type="match status" value="1"/>
</dbReference>
<dbReference type="InterPro" id="IPR036937">
    <property type="entry name" value="Adhesion_dom_fimbrial_sf"/>
</dbReference>
<sequence length="178" mass="19606">MKMVYLATLFNLTIFFYTSASAQTLAAGETIMIQGELMARPCNIDPEPLFQTVDLKTVNTKTLYRYGHSTAVPFFITLKNCNPILYKTANITFMGEEDRELTGKLAVNNGTKGVAIVLFDSSGQEVSLNQPTAGTALVNGNNKLEFSAYLQGRPSAIKDRKIVEGPFDATVSFLINYR</sequence>
<dbReference type="SUPFAM" id="SSF49401">
    <property type="entry name" value="Bacterial adhesins"/>
    <property type="match status" value="1"/>
</dbReference>
<dbReference type="InterPro" id="IPR008966">
    <property type="entry name" value="Adhesion_dom_sf"/>
</dbReference>
<name>A0ABV6EK53_9GAMM</name>
<protein>
    <submittedName>
        <fullName evidence="3">Fimbrial protein</fullName>
    </submittedName>
</protein>
<dbReference type="EMBL" id="JBHLXG010000038">
    <property type="protein sequence ID" value="MFC0229384.1"/>
    <property type="molecule type" value="Genomic_DNA"/>
</dbReference>
<gene>
    <name evidence="3" type="ORF">ACFFJ3_23285</name>
</gene>
<keyword evidence="1" id="KW-0732">Signal</keyword>
<evidence type="ECO:0000259" key="2">
    <source>
        <dbReference type="Pfam" id="PF00419"/>
    </source>
</evidence>
<accession>A0ABV6EK53</accession>
<feature type="domain" description="Fimbrial-type adhesion" evidence="2">
    <location>
        <begin position="33"/>
        <end position="177"/>
    </location>
</feature>
<dbReference type="InterPro" id="IPR000259">
    <property type="entry name" value="Adhesion_dom_fimbrial"/>
</dbReference>
<comment type="caution">
    <text evidence="3">The sequence shown here is derived from an EMBL/GenBank/DDBJ whole genome shotgun (WGS) entry which is preliminary data.</text>
</comment>
<dbReference type="Proteomes" id="UP001589792">
    <property type="component" value="Unassembled WGS sequence"/>
</dbReference>
<proteinExistence type="predicted"/>